<proteinExistence type="predicted"/>
<gene>
    <name evidence="1" type="ORF">VITISV_030637</name>
</gene>
<organism evidence="1">
    <name type="scientific">Vitis vinifera</name>
    <name type="common">Grape</name>
    <dbReference type="NCBI Taxonomy" id="29760"/>
    <lineage>
        <taxon>Eukaryota</taxon>
        <taxon>Viridiplantae</taxon>
        <taxon>Streptophyta</taxon>
        <taxon>Embryophyta</taxon>
        <taxon>Tracheophyta</taxon>
        <taxon>Spermatophyta</taxon>
        <taxon>Magnoliopsida</taxon>
        <taxon>eudicotyledons</taxon>
        <taxon>Gunneridae</taxon>
        <taxon>Pentapetalae</taxon>
        <taxon>rosids</taxon>
        <taxon>Vitales</taxon>
        <taxon>Vitaceae</taxon>
        <taxon>Viteae</taxon>
        <taxon>Vitis</taxon>
    </lineage>
</organism>
<evidence type="ECO:0000313" key="1">
    <source>
        <dbReference type="EMBL" id="CAN71567.1"/>
    </source>
</evidence>
<name>A5AQM1_VITVI</name>
<sequence length="100" mass="11167">MAVSAIQRSAYADQTTLKQPNELVRRNGGLGGDYITMHRAVESIPRSIWQAQPRSRPEHLAIWACQLVLMGLLEGCRVGGSPLDESSFFLDRSKLVWVDI</sequence>
<accession>A5AQM1</accession>
<protein>
    <submittedName>
        <fullName evidence="1">Uncharacterized protein</fullName>
    </submittedName>
</protein>
<reference evidence="1" key="1">
    <citation type="journal article" date="2007" name="PLoS ONE">
        <title>The first genome sequence of an elite grapevine cultivar (Pinot noir Vitis vinifera L.): coping with a highly heterozygous genome.</title>
        <authorList>
            <person name="Velasco R."/>
            <person name="Zharkikh A."/>
            <person name="Troggio M."/>
            <person name="Cartwright D.A."/>
            <person name="Cestaro A."/>
            <person name="Pruss D."/>
            <person name="Pindo M."/>
            <person name="FitzGerald L.M."/>
            <person name="Vezzulli S."/>
            <person name="Reid J."/>
            <person name="Malacarne G."/>
            <person name="Iliev D."/>
            <person name="Coppola G."/>
            <person name="Wardell B."/>
            <person name="Micheletti D."/>
            <person name="Macalma T."/>
            <person name="Facci M."/>
            <person name="Mitchell J.T."/>
            <person name="Perazzolli M."/>
            <person name="Eldredge G."/>
            <person name="Gatto P."/>
            <person name="Oyzerski R."/>
            <person name="Moretto M."/>
            <person name="Gutin N."/>
            <person name="Stefanini M."/>
            <person name="Chen Y."/>
            <person name="Segala C."/>
            <person name="Davenport C."/>
            <person name="Dematte L."/>
            <person name="Mraz A."/>
            <person name="Battilana J."/>
            <person name="Stormo K."/>
            <person name="Costa F."/>
            <person name="Tao Q."/>
            <person name="Si-Ammour A."/>
            <person name="Harkins T."/>
            <person name="Lackey A."/>
            <person name="Perbost C."/>
            <person name="Taillon B."/>
            <person name="Stella A."/>
            <person name="Solovyev V."/>
            <person name="Fawcett J.A."/>
            <person name="Sterck L."/>
            <person name="Vandepoele K."/>
            <person name="Grando S.M."/>
            <person name="Toppo S."/>
            <person name="Moser C."/>
            <person name="Lanchbury J."/>
            <person name="Bogden R."/>
            <person name="Skolnick M."/>
            <person name="Sgaramella V."/>
            <person name="Bhatnagar S.K."/>
            <person name="Fontana P."/>
            <person name="Gutin A."/>
            <person name="Van de Peer Y."/>
            <person name="Salamini F."/>
            <person name="Viola R."/>
        </authorList>
    </citation>
    <scope>NUCLEOTIDE SEQUENCE</scope>
</reference>
<dbReference type="AlphaFoldDB" id="A5AQM1"/>
<dbReference type="EMBL" id="AM432327">
    <property type="protein sequence ID" value="CAN71567.1"/>
    <property type="molecule type" value="Genomic_DNA"/>
</dbReference>